<dbReference type="InterPro" id="IPR003615">
    <property type="entry name" value="HNH_nuc"/>
</dbReference>
<dbReference type="CDD" id="cd00085">
    <property type="entry name" value="HNHc"/>
    <property type="match status" value="1"/>
</dbReference>
<feature type="domain" description="HNH" evidence="1">
    <location>
        <begin position="117"/>
        <end position="171"/>
    </location>
</feature>
<keyword evidence="2" id="KW-0378">Hydrolase</keyword>
<dbReference type="InterPro" id="IPR002711">
    <property type="entry name" value="HNH"/>
</dbReference>
<evidence type="ECO:0000313" key="2">
    <source>
        <dbReference type="EMBL" id="SDF36974.1"/>
    </source>
</evidence>
<name>A0ABY0NIM2_9HYPH</name>
<dbReference type="Proteomes" id="UP000199468">
    <property type="component" value="Unassembled WGS sequence"/>
</dbReference>
<keyword evidence="2" id="KW-0255">Endonuclease</keyword>
<keyword evidence="2" id="KW-0540">Nuclease</keyword>
<accession>A0ABY0NIM2</accession>
<evidence type="ECO:0000313" key="3">
    <source>
        <dbReference type="Proteomes" id="UP000199468"/>
    </source>
</evidence>
<organism evidence="2 3">
    <name type="scientific">Bosea robiniae</name>
    <dbReference type="NCBI Taxonomy" id="1036780"/>
    <lineage>
        <taxon>Bacteria</taxon>
        <taxon>Pseudomonadati</taxon>
        <taxon>Pseudomonadota</taxon>
        <taxon>Alphaproteobacteria</taxon>
        <taxon>Hyphomicrobiales</taxon>
        <taxon>Boseaceae</taxon>
        <taxon>Bosea</taxon>
    </lineage>
</organism>
<dbReference type="GO" id="GO:0004519">
    <property type="term" value="F:endonuclease activity"/>
    <property type="evidence" value="ECO:0007669"/>
    <property type="project" value="UniProtKB-KW"/>
</dbReference>
<protein>
    <submittedName>
        <fullName evidence="2">HNH endonuclease</fullName>
    </submittedName>
</protein>
<sequence>MTLFEMLVEALSQLPQPAHIDAIKERVKEIAAAQGIERKTFSVRTVLSQNKDVFKNVNPGSGMWALAAGGPLPDVWDEGLNDLGEPEGKRVLVAHLRAERSRKLVAAFKARLPNFKCTACSFDFEVRYGELGAGFIEAHHIEPVSKLKGDKAPDLNQLAALCSNCHRMIHKAGLISVEELKRRMQL</sequence>
<dbReference type="EMBL" id="FNBZ01000001">
    <property type="protein sequence ID" value="SDF36974.1"/>
    <property type="molecule type" value="Genomic_DNA"/>
</dbReference>
<reference evidence="2 3" key="1">
    <citation type="submission" date="2016-10" db="EMBL/GenBank/DDBJ databases">
        <authorList>
            <person name="Varghese N."/>
            <person name="Submissions S."/>
        </authorList>
    </citation>
    <scope>NUCLEOTIDE SEQUENCE [LARGE SCALE GENOMIC DNA]</scope>
    <source>
        <strain evidence="2 3">DSM 26672</strain>
    </source>
</reference>
<proteinExistence type="predicted"/>
<dbReference type="RefSeq" id="WP_091855641.1">
    <property type="nucleotide sequence ID" value="NZ_FNBZ01000001.1"/>
</dbReference>
<comment type="caution">
    <text evidence="2">The sequence shown here is derived from an EMBL/GenBank/DDBJ whole genome shotgun (WGS) entry which is preliminary data.</text>
</comment>
<keyword evidence="3" id="KW-1185">Reference proteome</keyword>
<dbReference type="Pfam" id="PF01844">
    <property type="entry name" value="HNH"/>
    <property type="match status" value="1"/>
</dbReference>
<gene>
    <name evidence="2" type="ORF">SAMN05421844_101449</name>
</gene>
<evidence type="ECO:0000259" key="1">
    <source>
        <dbReference type="Pfam" id="PF01844"/>
    </source>
</evidence>